<evidence type="ECO:0000313" key="3">
    <source>
        <dbReference type="Proteomes" id="UP000053797"/>
    </source>
</evidence>
<dbReference type="EMBL" id="LNQL01000001">
    <property type="protein sequence ID" value="KSU50109.1"/>
    <property type="molecule type" value="Genomic_DNA"/>
</dbReference>
<protein>
    <submittedName>
        <fullName evidence="2">Uncharacterized protein</fullName>
    </submittedName>
</protein>
<evidence type="ECO:0000256" key="1">
    <source>
        <dbReference type="SAM" id="SignalP"/>
    </source>
</evidence>
<organism evidence="2 3">
    <name type="scientific">Exiguobacterium indicum</name>
    <dbReference type="NCBI Taxonomy" id="296995"/>
    <lineage>
        <taxon>Bacteria</taxon>
        <taxon>Bacillati</taxon>
        <taxon>Bacillota</taxon>
        <taxon>Bacilli</taxon>
        <taxon>Bacillales</taxon>
        <taxon>Bacillales Family XII. Incertae Sedis</taxon>
        <taxon>Exiguobacterium</taxon>
    </lineage>
</organism>
<gene>
    <name evidence="2" type="ORF">AS033_01675</name>
</gene>
<feature type="chain" id="PRO_5006891951" evidence="1">
    <location>
        <begin position="23"/>
        <end position="160"/>
    </location>
</feature>
<reference evidence="2 3" key="1">
    <citation type="journal article" date="2015" name="Int. J. Syst. Evol. Microbiol.">
        <title>Exiguobacterium enclense sp. nov., isolated from sediment.</title>
        <authorList>
            <person name="Dastager S.G."/>
            <person name="Mawlankar R."/>
            <person name="Sonalkar V.V."/>
            <person name="Thorat M.N."/>
            <person name="Mual P."/>
            <person name="Verma A."/>
            <person name="Krishnamurthi S."/>
            <person name="Tang S.K."/>
            <person name="Li W.J."/>
        </authorList>
    </citation>
    <scope>NUCLEOTIDE SEQUENCE [LARGE SCALE GENOMIC DNA]</scope>
    <source>
        <strain evidence="2 3">NIO-1109</strain>
    </source>
</reference>
<dbReference type="Proteomes" id="UP000053797">
    <property type="component" value="Unassembled WGS sequence"/>
</dbReference>
<accession>A0A0V8GIR0</accession>
<name>A0A0V8GIR0_9BACL</name>
<evidence type="ECO:0000313" key="2">
    <source>
        <dbReference type="EMBL" id="KSU50109.1"/>
    </source>
</evidence>
<sequence length="160" mass="17713">MKRIAMTGVLLGACLTPVTGFAASNVTYSKGVVENKTFGYTVKTTDTLKKAIQQDKVELVKNKTVKSKYGVITRSGTFALYYKVKGADQLLVNLNYEPKKLSKKQFDREIGYGTYLGTKGSKTYYYVLPTEAVKGAVGKKAIENLIAKDVPQMMKTFKLQ</sequence>
<proteinExistence type="predicted"/>
<dbReference type="AlphaFoldDB" id="A0A0V8GIR0"/>
<dbReference type="RefSeq" id="WP_035396220.1">
    <property type="nucleotide sequence ID" value="NZ_FMYN01000001.1"/>
</dbReference>
<dbReference type="OrthoDB" id="2352882at2"/>
<keyword evidence="1" id="KW-0732">Signal</keyword>
<comment type="caution">
    <text evidence="2">The sequence shown here is derived from an EMBL/GenBank/DDBJ whole genome shotgun (WGS) entry which is preliminary data.</text>
</comment>
<feature type="signal peptide" evidence="1">
    <location>
        <begin position="1"/>
        <end position="22"/>
    </location>
</feature>